<dbReference type="Proteomes" id="UP001152622">
    <property type="component" value="Chromosome 9"/>
</dbReference>
<keyword evidence="3" id="KW-1185">Reference proteome</keyword>
<accession>A0A9Q1F340</accession>
<protein>
    <submittedName>
        <fullName evidence="2">Uncharacterized protein</fullName>
    </submittedName>
</protein>
<name>A0A9Q1F340_SYNKA</name>
<feature type="region of interest" description="Disordered" evidence="1">
    <location>
        <begin position="43"/>
        <end position="98"/>
    </location>
</feature>
<proteinExistence type="predicted"/>
<evidence type="ECO:0000313" key="3">
    <source>
        <dbReference type="Proteomes" id="UP001152622"/>
    </source>
</evidence>
<evidence type="ECO:0000313" key="2">
    <source>
        <dbReference type="EMBL" id="KAJ8350113.1"/>
    </source>
</evidence>
<organism evidence="2 3">
    <name type="scientific">Synaphobranchus kaupii</name>
    <name type="common">Kaup's arrowtooth eel</name>
    <dbReference type="NCBI Taxonomy" id="118154"/>
    <lineage>
        <taxon>Eukaryota</taxon>
        <taxon>Metazoa</taxon>
        <taxon>Chordata</taxon>
        <taxon>Craniata</taxon>
        <taxon>Vertebrata</taxon>
        <taxon>Euteleostomi</taxon>
        <taxon>Actinopterygii</taxon>
        <taxon>Neopterygii</taxon>
        <taxon>Teleostei</taxon>
        <taxon>Anguilliformes</taxon>
        <taxon>Synaphobranchidae</taxon>
        <taxon>Synaphobranchus</taxon>
    </lineage>
</organism>
<gene>
    <name evidence="2" type="ORF">SKAU_G00252430</name>
</gene>
<sequence>MDPCLDIGSAQVPVHDGGLRLGAAGSPGDEALCLYRRPVQRNSHSAHDGMEAHQNGVSGERPGGRLNEIWKRAGVLTGSRGQGGPLAPPIDESGAPVC</sequence>
<evidence type="ECO:0000256" key="1">
    <source>
        <dbReference type="SAM" id="MobiDB-lite"/>
    </source>
</evidence>
<dbReference type="AlphaFoldDB" id="A0A9Q1F340"/>
<comment type="caution">
    <text evidence="2">The sequence shown here is derived from an EMBL/GenBank/DDBJ whole genome shotgun (WGS) entry which is preliminary data.</text>
</comment>
<dbReference type="EMBL" id="JAINUF010000009">
    <property type="protein sequence ID" value="KAJ8350113.1"/>
    <property type="molecule type" value="Genomic_DNA"/>
</dbReference>
<reference evidence="2" key="1">
    <citation type="journal article" date="2023" name="Science">
        <title>Genome structures resolve the early diversification of teleost fishes.</title>
        <authorList>
            <person name="Parey E."/>
            <person name="Louis A."/>
            <person name="Montfort J."/>
            <person name="Bouchez O."/>
            <person name="Roques C."/>
            <person name="Iampietro C."/>
            <person name="Lluch J."/>
            <person name="Castinel A."/>
            <person name="Donnadieu C."/>
            <person name="Desvignes T."/>
            <person name="Floi Bucao C."/>
            <person name="Jouanno E."/>
            <person name="Wen M."/>
            <person name="Mejri S."/>
            <person name="Dirks R."/>
            <person name="Jansen H."/>
            <person name="Henkel C."/>
            <person name="Chen W.J."/>
            <person name="Zahm M."/>
            <person name="Cabau C."/>
            <person name="Klopp C."/>
            <person name="Thompson A.W."/>
            <person name="Robinson-Rechavi M."/>
            <person name="Braasch I."/>
            <person name="Lecointre G."/>
            <person name="Bobe J."/>
            <person name="Postlethwait J.H."/>
            <person name="Berthelot C."/>
            <person name="Roest Crollius H."/>
            <person name="Guiguen Y."/>
        </authorList>
    </citation>
    <scope>NUCLEOTIDE SEQUENCE</scope>
    <source>
        <strain evidence="2">WJC10195</strain>
    </source>
</reference>